<evidence type="ECO:0000313" key="2">
    <source>
        <dbReference type="EMBL" id="BDD01668.1"/>
    </source>
</evidence>
<organism evidence="2 3">
    <name type="scientific">Persicobacter psychrovividus</name>
    <dbReference type="NCBI Taxonomy" id="387638"/>
    <lineage>
        <taxon>Bacteria</taxon>
        <taxon>Pseudomonadati</taxon>
        <taxon>Bacteroidota</taxon>
        <taxon>Cytophagia</taxon>
        <taxon>Cytophagales</taxon>
        <taxon>Persicobacteraceae</taxon>
        <taxon>Persicobacter</taxon>
    </lineage>
</organism>
<dbReference type="Pfam" id="PF08666">
    <property type="entry name" value="SAF"/>
    <property type="match status" value="1"/>
</dbReference>
<evidence type="ECO:0000313" key="3">
    <source>
        <dbReference type="Proteomes" id="UP001354989"/>
    </source>
</evidence>
<dbReference type="SMART" id="SM00858">
    <property type="entry name" value="SAF"/>
    <property type="match status" value="1"/>
</dbReference>
<reference evidence="2 3" key="1">
    <citation type="submission" date="2021-12" db="EMBL/GenBank/DDBJ databases">
        <title>Genome sequencing of bacteria with rrn-lacking chromosome and rrn-plasmid.</title>
        <authorList>
            <person name="Anda M."/>
            <person name="Iwasaki W."/>
        </authorList>
    </citation>
    <scope>NUCLEOTIDE SEQUENCE [LARGE SCALE GENOMIC DNA]</scope>
    <source>
        <strain evidence="2 3">NBRC 101262</strain>
        <plasmid evidence="2 3">pPP3</plasmid>
    </source>
</reference>
<feature type="domain" description="SAF" evidence="1">
    <location>
        <begin position="336"/>
        <end position="401"/>
    </location>
</feature>
<dbReference type="Pfam" id="PF21135">
    <property type="entry name" value="DRL_cat"/>
    <property type="match status" value="1"/>
</dbReference>
<keyword evidence="2" id="KW-0614">Plasmid</keyword>
<protein>
    <submittedName>
        <fullName evidence="2">StrU protein</fullName>
    </submittedName>
</protein>
<dbReference type="CDD" id="cd11616">
    <property type="entry name" value="SAF_DH_OX_like"/>
    <property type="match status" value="1"/>
</dbReference>
<dbReference type="RefSeq" id="WP_338398861.1">
    <property type="nucleotide sequence ID" value="NZ_AP025295.1"/>
</dbReference>
<accession>A0ABN6LEP8</accession>
<geneLocation type="plasmid" evidence="2 3">
    <name>pPP3</name>
</geneLocation>
<name>A0ABN6LEP8_9BACT</name>
<dbReference type="SUPFAM" id="SSF51735">
    <property type="entry name" value="NAD(P)-binding Rossmann-fold domains"/>
    <property type="match status" value="1"/>
</dbReference>
<proteinExistence type="predicted"/>
<dbReference type="Gene3D" id="3.40.50.720">
    <property type="entry name" value="NAD(P)-binding Rossmann-like Domain"/>
    <property type="match status" value="1"/>
</dbReference>
<dbReference type="InterPro" id="IPR013974">
    <property type="entry name" value="SAF"/>
</dbReference>
<dbReference type="InterPro" id="IPR036291">
    <property type="entry name" value="NAD(P)-bd_dom_sf"/>
</dbReference>
<dbReference type="EMBL" id="AP025295">
    <property type="protein sequence ID" value="BDD01668.1"/>
    <property type="molecule type" value="Genomic_DNA"/>
</dbReference>
<sequence>MLIIDSKLRQREKDKSPIKVGLVGFGAMGKGIYNQIFLHTPGMTVTAILNRSVDHIFQFLQPYSNRELIGEHDFFNLTPAVHSELEIFLKEDFDIIVEATGSVDFALNVGKKVIAAGKHLLSFNAELDATFGPLLKNLAEQAGVIYSGSDGDQPGVIMNLYRYVKQMGLKPLVCGNIKGLQDRYRTPATQKNYAKTYGLSPQMATSFADGTKISFEQSAVANATGFGVNQRGMNGFEFKGHIDEAKKFYDFESLKANGGIVDYLVGTLPAPGVFVYAYSEDPIAHHHLNYYKLGKGPLYSFYNPYHLCIFDVPTSISRVVDFADQIIVPKNGIYVEVVAMSKTDLKAGDRIDGIGGFKTYGVCENTAIARRENLLPMGLAEGAILKRAIPKDQPITVADVELKSEDLWCDYELQFSLNFV</sequence>
<evidence type="ECO:0000259" key="1">
    <source>
        <dbReference type="SMART" id="SM00858"/>
    </source>
</evidence>
<dbReference type="InterPro" id="IPR048423">
    <property type="entry name" value="DRL_cat"/>
</dbReference>
<dbReference type="PANTHER" id="PTHR37850">
    <property type="entry name" value="STRU PROTEIN"/>
    <property type="match status" value="1"/>
</dbReference>
<dbReference type="PANTHER" id="PTHR37850:SF1">
    <property type="entry name" value="SAF DOMAIN PROTEIN"/>
    <property type="match status" value="1"/>
</dbReference>
<dbReference type="Proteomes" id="UP001354989">
    <property type="component" value="Plasmid pPP3"/>
</dbReference>
<keyword evidence="3" id="KW-1185">Reference proteome</keyword>
<gene>
    <name evidence="2" type="ORF">PEPS_39480</name>
</gene>